<dbReference type="PANTHER" id="PTHR46031">
    <property type="match status" value="1"/>
</dbReference>
<evidence type="ECO:0000256" key="3">
    <source>
        <dbReference type="ARBA" id="ARBA00037597"/>
    </source>
</evidence>
<organism evidence="6 7">
    <name type="scientific">Musa troglodytarum</name>
    <name type="common">fe'i banana</name>
    <dbReference type="NCBI Taxonomy" id="320322"/>
    <lineage>
        <taxon>Eukaryota</taxon>
        <taxon>Viridiplantae</taxon>
        <taxon>Streptophyta</taxon>
        <taxon>Embryophyta</taxon>
        <taxon>Tracheophyta</taxon>
        <taxon>Spermatophyta</taxon>
        <taxon>Magnoliopsida</taxon>
        <taxon>Liliopsida</taxon>
        <taxon>Zingiberales</taxon>
        <taxon>Musaceae</taxon>
        <taxon>Musa</taxon>
    </lineage>
</organism>
<proteinExistence type="predicted"/>
<evidence type="ECO:0000313" key="7">
    <source>
        <dbReference type="Proteomes" id="UP001055439"/>
    </source>
</evidence>
<dbReference type="Gene3D" id="3.30.160.20">
    <property type="match status" value="2"/>
</dbReference>
<dbReference type="PROSITE" id="PS50137">
    <property type="entry name" value="DS_RBD"/>
    <property type="match status" value="1"/>
</dbReference>
<dbReference type="InterPro" id="IPR044450">
    <property type="entry name" value="AtDRB-like_DSRM_1"/>
</dbReference>
<sequence>MYKNQLQELAQRSCFNLPSYTCIREGPDHAPRFKAAVNFNGEVFESPSFCTTLRQAEHSAAEVALTALSHRGPSHSLAARILDETGVYKNLLQEISQRVGAPLPSYTSVRSGLGHLPVFTCTVELAGITFWANMLRTRSRQKKMLLWQHGQGPMSAAGGQGYQHNMPADLPFAGLLYGCRSTLYRAVVWLRAVTTAFLLQTNSLYLERINEIERGWWQTMQVAKEAASSSTEQNNDEQEQITIARALLNYRLKEKIAMANNPHATPFPKKFPVQLDKKPASLQSPLSVSKILPLIRQNSIPRGRATSRGINDGAHASYHQQAENHNERPQNFPVAAAAPYFPVRPFSRPCHGMAPPVTIRTAVPVFSAPPLPPPPSQVCQQRLPVIGHTQIRMASPVRIRQSVPVFSAPPRVPPVTSVIPVQVKEPLPVVSPPSLDKDPVPVFASALPVQVKESVPVATASPSVNEQSPVTAPAVPVLVKEPLSSIQAHEPSVLLLACPAAKPSSQIEDFVDSRDAKDLEESESTAMESLKRLEIC</sequence>
<dbReference type="GO" id="GO:0003725">
    <property type="term" value="F:double-stranded RNA binding"/>
    <property type="evidence" value="ECO:0007669"/>
    <property type="project" value="InterPro"/>
</dbReference>
<dbReference type="Pfam" id="PF00035">
    <property type="entry name" value="dsrm"/>
    <property type="match status" value="2"/>
</dbReference>
<dbReference type="CDD" id="cd19907">
    <property type="entry name" value="DSRM_AtDRB-like_rpt1"/>
    <property type="match status" value="1"/>
</dbReference>
<evidence type="ECO:0000313" key="6">
    <source>
        <dbReference type="EMBL" id="URD77948.1"/>
    </source>
</evidence>
<comment type="function">
    <text evidence="3">Binds double-stranded RNA.</text>
</comment>
<keyword evidence="1" id="KW-0677">Repeat</keyword>
<dbReference type="InterPro" id="IPR014720">
    <property type="entry name" value="dsRBD_dom"/>
</dbReference>
<dbReference type="FunFam" id="3.30.160.20:FF:000036">
    <property type="entry name" value="Double-stranded RNA-binding protein 2"/>
    <property type="match status" value="1"/>
</dbReference>
<evidence type="ECO:0000259" key="5">
    <source>
        <dbReference type="PROSITE" id="PS50137"/>
    </source>
</evidence>
<dbReference type="OrthoDB" id="5988181at2759"/>
<accession>A0A9E7EJ51</accession>
<evidence type="ECO:0000256" key="4">
    <source>
        <dbReference type="PROSITE-ProRule" id="PRU00266"/>
    </source>
</evidence>
<dbReference type="EMBL" id="CP097503">
    <property type="protein sequence ID" value="URD77948.1"/>
    <property type="molecule type" value="Genomic_DNA"/>
</dbReference>
<name>A0A9E7EJ51_9LILI</name>
<protein>
    <submittedName>
        <fullName evidence="6">Chorismate synthase</fullName>
    </submittedName>
</protein>
<dbReference type="SUPFAM" id="SSF54768">
    <property type="entry name" value="dsRNA-binding domain-like"/>
    <property type="match status" value="2"/>
</dbReference>
<keyword evidence="7" id="KW-1185">Reference proteome</keyword>
<dbReference type="PANTHER" id="PTHR46031:SF26">
    <property type="entry name" value="DOUBLE-STRANDED RNA-BINDING PROTEIN 2"/>
    <property type="match status" value="1"/>
</dbReference>
<dbReference type="Proteomes" id="UP001055439">
    <property type="component" value="Chromosome 10"/>
</dbReference>
<feature type="domain" description="DRBM" evidence="5">
    <location>
        <begin position="1"/>
        <end position="70"/>
    </location>
</feature>
<reference evidence="6" key="1">
    <citation type="submission" date="2022-05" db="EMBL/GenBank/DDBJ databases">
        <title>The Musa troglodytarum L. genome provides insights into the mechanism of non-climacteric behaviour and enrichment of carotenoids.</title>
        <authorList>
            <person name="Wang J."/>
        </authorList>
    </citation>
    <scope>NUCLEOTIDE SEQUENCE</scope>
    <source>
        <tissue evidence="6">Leaf</tissue>
    </source>
</reference>
<evidence type="ECO:0000256" key="2">
    <source>
        <dbReference type="ARBA" id="ARBA00022884"/>
    </source>
</evidence>
<dbReference type="AlphaFoldDB" id="A0A9E7EJ51"/>
<dbReference type="SMART" id="SM00358">
    <property type="entry name" value="DSRM"/>
    <property type="match status" value="2"/>
</dbReference>
<keyword evidence="2 4" id="KW-0694">RNA-binding</keyword>
<evidence type="ECO:0000256" key="1">
    <source>
        <dbReference type="ARBA" id="ARBA00022737"/>
    </source>
</evidence>
<gene>
    <name evidence="6" type="ORF">MUK42_05357</name>
</gene>